<evidence type="ECO:0000256" key="1">
    <source>
        <dbReference type="SAM" id="Phobius"/>
    </source>
</evidence>
<dbReference type="KEGG" id="lvs:LOKVESSMR4R_00955"/>
<reference evidence="2 3" key="1">
    <citation type="submission" date="2017-05" db="EMBL/GenBank/DDBJ databases">
        <title>Genome Sequence of Loktanella vestfoldensis Strain SMR4r Isolated from a Culture of the Diatom Skeletonema marinoi.</title>
        <authorList>
            <person name="Topel M."/>
            <person name="Pinder M.I.M."/>
            <person name="Johansson O.N."/>
            <person name="Kourtchenko O."/>
            <person name="Godhe A."/>
            <person name="Clarke A.K."/>
        </authorList>
    </citation>
    <scope>NUCLEOTIDE SEQUENCE [LARGE SCALE GENOMIC DNA]</scope>
    <source>
        <strain evidence="2 3">SMR4r</strain>
    </source>
</reference>
<organism evidence="2 3">
    <name type="scientific">Yoonia vestfoldensis</name>
    <dbReference type="NCBI Taxonomy" id="245188"/>
    <lineage>
        <taxon>Bacteria</taxon>
        <taxon>Pseudomonadati</taxon>
        <taxon>Pseudomonadota</taxon>
        <taxon>Alphaproteobacteria</taxon>
        <taxon>Rhodobacterales</taxon>
        <taxon>Paracoccaceae</taxon>
        <taxon>Yoonia</taxon>
    </lineage>
</organism>
<accession>A0A1Y0E9L3</accession>
<dbReference type="Proteomes" id="UP000195273">
    <property type="component" value="Chromosome"/>
</dbReference>
<evidence type="ECO:0000313" key="3">
    <source>
        <dbReference type="Proteomes" id="UP000195273"/>
    </source>
</evidence>
<keyword evidence="1" id="KW-0472">Membrane</keyword>
<name>A0A1Y0E9L3_9RHOB</name>
<protein>
    <submittedName>
        <fullName evidence="2">Putative actinobacterial Holin-X, holin superfamily III</fullName>
    </submittedName>
</protein>
<dbReference type="AlphaFoldDB" id="A0A1Y0E9L3"/>
<keyword evidence="1" id="KW-1133">Transmembrane helix</keyword>
<sequence>MTNEKTAGAILNEAMTRVSNLVRGEIDLARAELNENVRGAGTAIGMIVAAAVVALTALNVLTAALVAALAELGIPGGWSALIVGVALALIAYLMLQKGKSDLQLASLAPTRTAANVKRDAQTVKESYND</sequence>
<evidence type="ECO:0000313" key="2">
    <source>
        <dbReference type="EMBL" id="ARU00286.1"/>
    </source>
</evidence>
<dbReference type="EMBL" id="CP021431">
    <property type="protein sequence ID" value="ARU00286.1"/>
    <property type="molecule type" value="Genomic_DNA"/>
</dbReference>
<keyword evidence="3" id="KW-1185">Reference proteome</keyword>
<proteinExistence type="predicted"/>
<gene>
    <name evidence="2" type="ORF">LOKVESSMR4R_00955</name>
</gene>
<dbReference type="InterPro" id="IPR009937">
    <property type="entry name" value="Phage_holin_3_6"/>
</dbReference>
<dbReference type="OrthoDB" id="7865288at2"/>
<dbReference type="Pfam" id="PF07332">
    <property type="entry name" value="Phage_holin_3_6"/>
    <property type="match status" value="1"/>
</dbReference>
<feature type="transmembrane region" description="Helical" evidence="1">
    <location>
        <begin position="43"/>
        <end position="70"/>
    </location>
</feature>
<keyword evidence="1" id="KW-0812">Transmembrane</keyword>
<dbReference type="RefSeq" id="WP_087212616.1">
    <property type="nucleotide sequence ID" value="NZ_CP021431.1"/>
</dbReference>
<feature type="transmembrane region" description="Helical" evidence="1">
    <location>
        <begin position="76"/>
        <end position="95"/>
    </location>
</feature>